<proteinExistence type="predicted"/>
<organism evidence="8 9">
    <name type="scientific">Candidatus Filomicrobium marinum</name>
    <dbReference type="NCBI Taxonomy" id="1608628"/>
    <lineage>
        <taxon>Bacteria</taxon>
        <taxon>Pseudomonadati</taxon>
        <taxon>Pseudomonadota</taxon>
        <taxon>Alphaproteobacteria</taxon>
        <taxon>Hyphomicrobiales</taxon>
        <taxon>Hyphomicrobiaceae</taxon>
        <taxon>Filomicrobium</taxon>
    </lineage>
</organism>
<evidence type="ECO:0000256" key="1">
    <source>
        <dbReference type="ARBA" id="ARBA00004651"/>
    </source>
</evidence>
<dbReference type="Gene3D" id="1.20.81.30">
    <property type="entry name" value="Type II secretion system (T2SS), domain F"/>
    <property type="match status" value="1"/>
</dbReference>
<keyword evidence="2" id="KW-1003">Cell membrane</keyword>
<gene>
    <name evidence="8" type="ORF">YBN1229_v1_1925</name>
</gene>
<feature type="transmembrane region" description="Helical" evidence="6">
    <location>
        <begin position="109"/>
        <end position="127"/>
    </location>
</feature>
<dbReference type="InterPro" id="IPR042094">
    <property type="entry name" value="T2SS_GspF_sf"/>
</dbReference>
<accession>A0A0D6JFL5</accession>
<dbReference type="KEGG" id="fiy:BN1229_v1_1925"/>
<dbReference type="Pfam" id="PF00482">
    <property type="entry name" value="T2SSF"/>
    <property type="match status" value="1"/>
</dbReference>
<dbReference type="Proteomes" id="UP000033187">
    <property type="component" value="Chromosome 1"/>
</dbReference>
<dbReference type="PANTHER" id="PTHR35007:SF1">
    <property type="entry name" value="PILUS ASSEMBLY PROTEIN"/>
    <property type="match status" value="1"/>
</dbReference>
<evidence type="ECO:0000259" key="7">
    <source>
        <dbReference type="Pfam" id="PF00482"/>
    </source>
</evidence>
<keyword evidence="3 6" id="KW-0812">Transmembrane</keyword>
<evidence type="ECO:0000256" key="5">
    <source>
        <dbReference type="ARBA" id="ARBA00023136"/>
    </source>
</evidence>
<name>A0A0D6JFL5_9HYPH</name>
<feature type="transmembrane region" description="Helical" evidence="6">
    <location>
        <begin position="276"/>
        <end position="302"/>
    </location>
</feature>
<reference evidence="9" key="1">
    <citation type="submission" date="2015-02" db="EMBL/GenBank/DDBJ databases">
        <authorList>
            <person name="Chooi Y.-H."/>
        </authorList>
    </citation>
    <scope>NUCLEOTIDE SEQUENCE [LARGE SCALE GENOMIC DNA]</scope>
    <source>
        <strain evidence="9">strain Y</strain>
    </source>
</reference>
<sequence length="341" mass="37912">MSMGLLWETLMPSPDLAIPLIGGVAVAALMFVFLYPMFGGDRKTEKRFATVAEGHVNRIGVRNAAEQAANRRKQVAETLKELDERQKKKEKISLRLRLQRAGLDITPQTYWITSAVVGLVCALAVILSFRMTLLMQIVALVAGFVGLFGIPRWFVSKMTSRRQQKFLTELANSLDVVVRGMKSGLPLNECLQIIARESPEPIAGEFREVVEQQRIGVTLIDALERLAERMPLPEVRFLTIVIGIQQQAGGNLSEALGNLSGVLRDRIRMKMKVKALSAEATTSAAVLACLPPGVMIMTYLASPEYIQPLFTTRIGNFFIIIGLLWMSCGVLVMRKMINFKY</sequence>
<evidence type="ECO:0000256" key="3">
    <source>
        <dbReference type="ARBA" id="ARBA00022692"/>
    </source>
</evidence>
<keyword evidence="9" id="KW-1185">Reference proteome</keyword>
<keyword evidence="4 6" id="KW-1133">Transmembrane helix</keyword>
<dbReference type="GO" id="GO:0005886">
    <property type="term" value="C:plasma membrane"/>
    <property type="evidence" value="ECO:0007669"/>
    <property type="project" value="UniProtKB-SubCell"/>
</dbReference>
<evidence type="ECO:0000313" key="9">
    <source>
        <dbReference type="Proteomes" id="UP000033187"/>
    </source>
</evidence>
<dbReference type="PANTHER" id="PTHR35007">
    <property type="entry name" value="INTEGRAL MEMBRANE PROTEIN-RELATED"/>
    <property type="match status" value="1"/>
</dbReference>
<evidence type="ECO:0000256" key="6">
    <source>
        <dbReference type="SAM" id="Phobius"/>
    </source>
</evidence>
<dbReference type="KEGG" id="fil:BN1229_v1_1923"/>
<feature type="domain" description="Type II secretion system protein GspF" evidence="7">
    <location>
        <begin position="175"/>
        <end position="298"/>
    </location>
</feature>
<evidence type="ECO:0000313" key="8">
    <source>
        <dbReference type="EMBL" id="CPR18923.1"/>
    </source>
</evidence>
<dbReference type="InterPro" id="IPR018076">
    <property type="entry name" value="T2SS_GspF_dom"/>
</dbReference>
<dbReference type="AlphaFoldDB" id="A0A0D6JFL5"/>
<keyword evidence="5 6" id="KW-0472">Membrane</keyword>
<evidence type="ECO:0000256" key="4">
    <source>
        <dbReference type="ARBA" id="ARBA00022989"/>
    </source>
</evidence>
<dbReference type="EMBL" id="LN829119">
    <property type="protein sequence ID" value="CPR18923.1"/>
    <property type="molecule type" value="Genomic_DNA"/>
</dbReference>
<feature type="transmembrane region" description="Helical" evidence="6">
    <location>
        <begin position="133"/>
        <end position="155"/>
    </location>
</feature>
<feature type="transmembrane region" description="Helical" evidence="6">
    <location>
        <begin position="16"/>
        <end position="38"/>
    </location>
</feature>
<evidence type="ECO:0000256" key="2">
    <source>
        <dbReference type="ARBA" id="ARBA00022475"/>
    </source>
</evidence>
<protein>
    <submittedName>
        <fullName evidence="8">Secretion system protein F</fullName>
    </submittedName>
</protein>
<comment type="subcellular location">
    <subcellularLocation>
        <location evidence="1">Cell membrane</location>
        <topology evidence="1">Multi-pass membrane protein</topology>
    </subcellularLocation>
</comment>
<feature type="transmembrane region" description="Helical" evidence="6">
    <location>
        <begin position="314"/>
        <end position="333"/>
    </location>
</feature>